<dbReference type="Gene3D" id="3.40.630.30">
    <property type="match status" value="1"/>
</dbReference>
<sequence length="383" mass="44014">MTALRAEFIDSIEAVPAVQWNRLSGVDNPFTRYEFLHALETTGCVVEATGWRPQHLLIRDERDVLLGAAPCYLKTHSYGEYVFDWAWADAYHRHGLEYYPKLLTAIPFTPSVGPRVLVSAGADRKRISQAVSHAMAERAHHTGASSWHLLFPDEPTRKSLGADSSLLLRHGTQFHWLNEGYASFDGFLQALASRKRKNIRKERQAVLSQGIAFKLIEGADVGEPELEAFYDFYQLTYLKRGQRPYLSDAFFQRLIAVMPEQVFLILAQREQRFVAGALFLKNHSTLFGRYWGCTEEFNHLHFETCYYQGIDYCIEHKLLRFDAGAQGEHKLLRGFRPTPTYSLHRIEHPAFRQAIANFLDEERAGVSEYMRDANAHLPFKQVE</sequence>
<accession>Q2SQ08</accession>
<dbReference type="STRING" id="349521.HCH_00354"/>
<dbReference type="KEGG" id="hch:HCH_00354"/>
<gene>
    <name evidence="1" type="ordered locus">HCH_00354</name>
</gene>
<dbReference type="Proteomes" id="UP000000238">
    <property type="component" value="Chromosome"/>
</dbReference>
<dbReference type="InterPro" id="IPR007434">
    <property type="entry name" value="FemAB-like"/>
</dbReference>
<dbReference type="HOGENOM" id="CLU_036032_1_0_6"/>
<organism evidence="1 2">
    <name type="scientific">Hahella chejuensis (strain KCTC 2396)</name>
    <dbReference type="NCBI Taxonomy" id="349521"/>
    <lineage>
        <taxon>Bacteria</taxon>
        <taxon>Pseudomonadati</taxon>
        <taxon>Pseudomonadota</taxon>
        <taxon>Gammaproteobacteria</taxon>
        <taxon>Oceanospirillales</taxon>
        <taxon>Hahellaceae</taxon>
        <taxon>Hahella</taxon>
    </lineage>
</organism>
<protein>
    <submittedName>
        <fullName evidence="1">Uncharacterized protein conserved in bacteria</fullName>
    </submittedName>
</protein>
<evidence type="ECO:0000313" key="2">
    <source>
        <dbReference type="Proteomes" id="UP000000238"/>
    </source>
</evidence>
<dbReference type="OrthoDB" id="9776898at2"/>
<name>Q2SQ08_HAHCH</name>
<evidence type="ECO:0000313" key="1">
    <source>
        <dbReference type="EMBL" id="ABC27266.1"/>
    </source>
</evidence>
<proteinExistence type="predicted"/>
<keyword evidence="2" id="KW-1185">Reference proteome</keyword>
<dbReference type="eggNOG" id="COG3146">
    <property type="taxonomic scope" value="Bacteria"/>
</dbReference>
<dbReference type="InterPro" id="IPR016181">
    <property type="entry name" value="Acyl_CoA_acyltransferase"/>
</dbReference>
<dbReference type="RefSeq" id="WP_011394343.1">
    <property type="nucleotide sequence ID" value="NC_007645.1"/>
</dbReference>
<reference evidence="1 2" key="1">
    <citation type="journal article" date="2005" name="Nucleic Acids Res.">
        <title>Genomic blueprint of Hahella chejuensis, a marine microbe producing an algicidal agent.</title>
        <authorList>
            <person name="Jeong H."/>
            <person name="Yim J.H."/>
            <person name="Lee C."/>
            <person name="Choi S.-H."/>
            <person name="Park Y.K."/>
            <person name="Yoon S.H."/>
            <person name="Hur C.-G."/>
            <person name="Kang H.-Y."/>
            <person name="Kim D."/>
            <person name="Lee H.H."/>
            <person name="Park K.H."/>
            <person name="Park S.-H."/>
            <person name="Park H.-S."/>
            <person name="Lee H.K."/>
            <person name="Oh T.K."/>
            <person name="Kim J.F."/>
        </authorList>
    </citation>
    <scope>NUCLEOTIDE SEQUENCE [LARGE SCALE GENOMIC DNA]</scope>
    <source>
        <strain evidence="1 2">KCTC 2396</strain>
    </source>
</reference>
<dbReference type="SUPFAM" id="SSF55729">
    <property type="entry name" value="Acyl-CoA N-acyltransferases (Nat)"/>
    <property type="match status" value="1"/>
</dbReference>
<dbReference type="PANTHER" id="PTHR47017:SF1">
    <property type="entry name" value="ACYL-COA"/>
    <property type="match status" value="1"/>
</dbReference>
<dbReference type="PANTHER" id="PTHR47017">
    <property type="entry name" value="ACYL-COA"/>
    <property type="match status" value="1"/>
</dbReference>
<dbReference type="EMBL" id="CP000155">
    <property type="protein sequence ID" value="ABC27266.1"/>
    <property type="molecule type" value="Genomic_DNA"/>
</dbReference>
<dbReference type="Pfam" id="PF04339">
    <property type="entry name" value="FemAB_like"/>
    <property type="match status" value="1"/>
</dbReference>
<dbReference type="AlphaFoldDB" id="Q2SQ08"/>